<accession>A0A218Z452</accession>
<feature type="domain" description="Clr5" evidence="2">
    <location>
        <begin position="34"/>
        <end position="86"/>
    </location>
</feature>
<proteinExistence type="predicted"/>
<dbReference type="OrthoDB" id="5986190at2759"/>
<dbReference type="Pfam" id="PF14420">
    <property type="entry name" value="Clr5"/>
    <property type="match status" value="1"/>
</dbReference>
<evidence type="ECO:0000256" key="1">
    <source>
        <dbReference type="SAM" id="MobiDB-lite"/>
    </source>
</evidence>
<gene>
    <name evidence="3" type="ORF">B2J93_9071</name>
</gene>
<dbReference type="Gene3D" id="1.25.40.10">
    <property type="entry name" value="Tetratricopeptide repeat domain"/>
    <property type="match status" value="1"/>
</dbReference>
<feature type="compositionally biased region" description="Acidic residues" evidence="1">
    <location>
        <begin position="231"/>
        <end position="241"/>
    </location>
</feature>
<sequence length="807" mass="92246">MPRRALGPEILPREDAVVKTSETSREASCRLRNDKRWNFHKDEIRKIYIEEDRTLQVTMRIIEEKYGFKASPRKWKMKLKEWNFEKYFPSAIMSFAVAKREKRKIDEGKETVFYHGDSLIPSEKIEHFKRRKMTNRGRVATPDPGTPRDIRYHTPGPERSPSPKPIPEEVPDYRSTTWNQRSVTPIEEQSVTLAMGDHVTPRPEHSFPLMMEQKMPSYQPPAMDYEPRPDEEMDAEGEDETTPAPPSYTDELPALSPLMPLSSPNSSSNLQEISLSSQSASQEHIALPQMQYLTINPVFLDVNHVGDETNSSNDDQMAYQMDRRGSSLQPADILKAAEKEDGADSADSLIHGVLIDFPRIASRLSTFNLDGQTSYLRGSDDMLPPINGNADERVQDGNLAVFEEKMALARSYRESGSLRKAESAYLQALVEYSDIASVEGKIAQHTPEFLLFFKSLGITGPQYNLDQSIFICRWLLVTCEKELGQGAETTRATYALADLLRRSDRLKDAEDLYTKAFGGFERLSLVKERLECQRSLGTLLFSTGRLDKAVRMLVSTLCEFMTDDTLEGLGYGEDIGGVLTALSEAFTRTKHERRWNAMKSSVSQLQVLLLRPSAVCRWSQNIQPKVFLEAMRLASTISQEDWYDTAEMLYLVTVPKIHALDNFIYGRKKADAFIAYCMQHQRRKEWRKCIRDILHAYKSLMAGDREAAVQEGPVELLRETWSRIKKAVADDPLITKDGATKESMRKIDFADQKLLFWKKLYISGLLDDESEEEDWEKDTKRDSRYGVTYSVSDVTGVSYSAYYRELR</sequence>
<evidence type="ECO:0000313" key="3">
    <source>
        <dbReference type="EMBL" id="OWP02797.1"/>
    </source>
</evidence>
<feature type="region of interest" description="Disordered" evidence="1">
    <location>
        <begin position="219"/>
        <end position="250"/>
    </location>
</feature>
<dbReference type="PANTHER" id="PTHR38788:SF3">
    <property type="entry name" value="CLR5 DOMAIN-CONTAINING PROTEIN"/>
    <property type="match status" value="1"/>
</dbReference>
<dbReference type="InParanoid" id="A0A218Z452"/>
<dbReference type="EMBL" id="MZNU01000210">
    <property type="protein sequence ID" value="OWP02797.1"/>
    <property type="molecule type" value="Genomic_DNA"/>
</dbReference>
<evidence type="ECO:0000259" key="2">
    <source>
        <dbReference type="Pfam" id="PF14420"/>
    </source>
</evidence>
<dbReference type="Proteomes" id="UP000242519">
    <property type="component" value="Unassembled WGS sequence"/>
</dbReference>
<comment type="caution">
    <text evidence="3">The sequence shown here is derived from an EMBL/GenBank/DDBJ whole genome shotgun (WGS) entry which is preliminary data.</text>
</comment>
<dbReference type="PANTHER" id="PTHR38788">
    <property type="entry name" value="CLR5 DOMAIN-CONTAINING PROTEIN"/>
    <property type="match status" value="1"/>
</dbReference>
<keyword evidence="4" id="KW-1185">Reference proteome</keyword>
<evidence type="ECO:0000313" key="4">
    <source>
        <dbReference type="Proteomes" id="UP000242519"/>
    </source>
</evidence>
<organism evidence="3 4">
    <name type="scientific">Diplocarpon coronariae</name>
    <dbReference type="NCBI Taxonomy" id="2795749"/>
    <lineage>
        <taxon>Eukaryota</taxon>
        <taxon>Fungi</taxon>
        <taxon>Dikarya</taxon>
        <taxon>Ascomycota</taxon>
        <taxon>Pezizomycotina</taxon>
        <taxon>Leotiomycetes</taxon>
        <taxon>Helotiales</taxon>
        <taxon>Drepanopezizaceae</taxon>
        <taxon>Diplocarpon</taxon>
    </lineage>
</organism>
<name>A0A218Z452_9HELO</name>
<dbReference type="InterPro" id="IPR011990">
    <property type="entry name" value="TPR-like_helical_dom_sf"/>
</dbReference>
<reference evidence="3 4" key="1">
    <citation type="submission" date="2017-04" db="EMBL/GenBank/DDBJ databases">
        <title>Draft genome sequence of Marssonina coronaria NL1: causal agent of apple blotch.</title>
        <authorList>
            <person name="Cheng Q."/>
        </authorList>
    </citation>
    <scope>NUCLEOTIDE SEQUENCE [LARGE SCALE GENOMIC DNA]</scope>
    <source>
        <strain evidence="3 4">NL1</strain>
    </source>
</reference>
<feature type="region of interest" description="Disordered" evidence="1">
    <location>
        <begin position="131"/>
        <end position="169"/>
    </location>
</feature>
<dbReference type="InterPro" id="IPR025676">
    <property type="entry name" value="Clr5_dom"/>
</dbReference>
<protein>
    <recommendedName>
        <fullName evidence="2">Clr5 domain-containing protein</fullName>
    </recommendedName>
</protein>
<dbReference type="SUPFAM" id="SSF48452">
    <property type="entry name" value="TPR-like"/>
    <property type="match status" value="1"/>
</dbReference>
<dbReference type="AlphaFoldDB" id="A0A218Z452"/>